<dbReference type="Proteomes" id="UP000319103">
    <property type="component" value="Unassembled WGS sequence"/>
</dbReference>
<dbReference type="SUPFAM" id="SSF140453">
    <property type="entry name" value="EsxAB dimer-like"/>
    <property type="match status" value="1"/>
</dbReference>
<dbReference type="EMBL" id="VIGB01000003">
    <property type="protein sequence ID" value="TQF05351.1"/>
    <property type="molecule type" value="Genomic_DNA"/>
</dbReference>
<name>A0A540W8L3_9ACTN</name>
<protein>
    <recommendedName>
        <fullName evidence="1">ESAT-6-like protein</fullName>
    </recommendedName>
</protein>
<evidence type="ECO:0000256" key="1">
    <source>
        <dbReference type="RuleBase" id="RU362001"/>
    </source>
</evidence>
<dbReference type="InterPro" id="IPR010310">
    <property type="entry name" value="T7SS_ESAT-6-like"/>
</dbReference>
<dbReference type="Pfam" id="PF06013">
    <property type="entry name" value="WXG100"/>
    <property type="match status" value="1"/>
</dbReference>
<keyword evidence="3" id="KW-1185">Reference proteome</keyword>
<dbReference type="RefSeq" id="WP_141635837.1">
    <property type="nucleotide sequence ID" value="NZ_VIGB01000003.1"/>
</dbReference>
<dbReference type="OrthoDB" id="3387628at2"/>
<dbReference type="AlphaFoldDB" id="A0A540W8L3"/>
<gene>
    <name evidence="2" type="ORF">E6W39_27845</name>
</gene>
<dbReference type="InterPro" id="IPR036689">
    <property type="entry name" value="ESAT-6-like_sf"/>
</dbReference>
<sequence length="98" mass="10529">MSDGHIKVTFETISNAGQTVRTTAGTIDQQLSDLKAAVARVANSWTGAAKEGYDQRQAIWDQKASDLHSTLLQIATALDKAHESYTSTESANTSMWAG</sequence>
<proteinExistence type="inferred from homology"/>
<reference evidence="2 3" key="1">
    <citation type="submission" date="2019-06" db="EMBL/GenBank/DDBJ databases">
        <title>Description of Kitasatospora acidophila sp. nov. isolated from pine grove soil, and reclassification of Streptomyces novaecaesareae to Kitasatospora novaeceasareae comb. nov.</title>
        <authorList>
            <person name="Kim M.J."/>
        </authorList>
    </citation>
    <scope>NUCLEOTIDE SEQUENCE [LARGE SCALE GENOMIC DNA]</scope>
    <source>
        <strain evidence="2 3">MMS16-CNU292</strain>
    </source>
</reference>
<dbReference type="NCBIfam" id="TIGR03930">
    <property type="entry name" value="WXG100_ESAT6"/>
    <property type="match status" value="1"/>
</dbReference>
<organism evidence="2 3">
    <name type="scientific">Kitasatospora acidiphila</name>
    <dbReference type="NCBI Taxonomy" id="2567942"/>
    <lineage>
        <taxon>Bacteria</taxon>
        <taxon>Bacillati</taxon>
        <taxon>Actinomycetota</taxon>
        <taxon>Actinomycetes</taxon>
        <taxon>Kitasatosporales</taxon>
        <taxon>Streptomycetaceae</taxon>
        <taxon>Kitasatospora</taxon>
    </lineage>
</organism>
<comment type="similarity">
    <text evidence="1">Belongs to the WXG100 family.</text>
</comment>
<dbReference type="Gene3D" id="1.10.287.1060">
    <property type="entry name" value="ESAT-6-like"/>
    <property type="match status" value="1"/>
</dbReference>
<accession>A0A540W8L3</accession>
<evidence type="ECO:0000313" key="2">
    <source>
        <dbReference type="EMBL" id="TQF05351.1"/>
    </source>
</evidence>
<comment type="caution">
    <text evidence="2">The sequence shown here is derived from an EMBL/GenBank/DDBJ whole genome shotgun (WGS) entry which is preliminary data.</text>
</comment>
<evidence type="ECO:0000313" key="3">
    <source>
        <dbReference type="Proteomes" id="UP000319103"/>
    </source>
</evidence>